<evidence type="ECO:0000313" key="1">
    <source>
        <dbReference type="EMBL" id="KAG2212969.1"/>
    </source>
</evidence>
<dbReference type="EMBL" id="JAEPRC010000042">
    <property type="protein sequence ID" value="KAG2212969.1"/>
    <property type="molecule type" value="Genomic_DNA"/>
</dbReference>
<reference evidence="1" key="1">
    <citation type="submission" date="2020-12" db="EMBL/GenBank/DDBJ databases">
        <title>Metabolic potential, ecology and presence of endohyphal bacteria is reflected in genomic diversity of Mucoromycotina.</title>
        <authorList>
            <person name="Muszewska A."/>
            <person name="Okrasinska A."/>
            <person name="Steczkiewicz K."/>
            <person name="Drgas O."/>
            <person name="Orlowska M."/>
            <person name="Perlinska-Lenart U."/>
            <person name="Aleksandrzak-Piekarczyk T."/>
            <person name="Szatraj K."/>
            <person name="Zielenkiewicz U."/>
            <person name="Pilsyk S."/>
            <person name="Malc E."/>
            <person name="Mieczkowski P."/>
            <person name="Kruszewska J.S."/>
            <person name="Biernat P."/>
            <person name="Pawlowska J."/>
        </authorList>
    </citation>
    <scope>NUCLEOTIDE SEQUENCE</scope>
    <source>
        <strain evidence="1">CBS 226.32</strain>
    </source>
</reference>
<comment type="caution">
    <text evidence="1">The sequence shown here is derived from an EMBL/GenBank/DDBJ whole genome shotgun (WGS) entry which is preliminary data.</text>
</comment>
<protein>
    <recommendedName>
        <fullName evidence="3">Retrotransposon gag domain-containing protein</fullName>
    </recommendedName>
</protein>
<organism evidence="1 2">
    <name type="scientific">Mucor plumbeus</name>
    <dbReference type="NCBI Taxonomy" id="97098"/>
    <lineage>
        <taxon>Eukaryota</taxon>
        <taxon>Fungi</taxon>
        <taxon>Fungi incertae sedis</taxon>
        <taxon>Mucoromycota</taxon>
        <taxon>Mucoromycotina</taxon>
        <taxon>Mucoromycetes</taxon>
        <taxon>Mucorales</taxon>
        <taxon>Mucorineae</taxon>
        <taxon>Mucoraceae</taxon>
        <taxon>Mucor</taxon>
    </lineage>
</organism>
<name>A0A8H7RK48_9FUNG</name>
<proteinExistence type="predicted"/>
<dbReference type="OrthoDB" id="2288643at2759"/>
<accession>A0A8H7RK48</accession>
<evidence type="ECO:0000313" key="2">
    <source>
        <dbReference type="Proteomes" id="UP000650833"/>
    </source>
</evidence>
<gene>
    <name evidence="1" type="ORF">INT46_008095</name>
</gene>
<sequence length="241" mass="26917">MEVDSNNLELPLPATVTGSGSTLSKANVDKLQSTVNQLTIDTTLASAKFSTLTGAARCAAVLELEDLTKTLRMSMELLSQLCASLPSSPTSYKIPMYSQNKIICPANLPYFQWEGAVFDNKNTIFVDVHACLTKFEDVMYSYSLNFTNEYPRLLPPMLPPTQRTWYKSFQSTTKKPSWGEFKAAFKARYGLSVLDDRQKCVSDLMDIGLKLGESLGSFVDRFNDLGRRAYNQVPPKFLMVS</sequence>
<dbReference type="AlphaFoldDB" id="A0A8H7RK48"/>
<evidence type="ECO:0008006" key="3">
    <source>
        <dbReference type="Google" id="ProtNLM"/>
    </source>
</evidence>
<keyword evidence="2" id="KW-1185">Reference proteome</keyword>
<dbReference type="Proteomes" id="UP000650833">
    <property type="component" value="Unassembled WGS sequence"/>
</dbReference>